<accession>A0A934SAE5</accession>
<protein>
    <submittedName>
        <fullName evidence="3">Uncharacterized protein</fullName>
    </submittedName>
</protein>
<dbReference type="Proteomes" id="UP000603141">
    <property type="component" value="Unassembled WGS sequence"/>
</dbReference>
<evidence type="ECO:0000256" key="1">
    <source>
        <dbReference type="SAM" id="MobiDB-lite"/>
    </source>
</evidence>
<feature type="region of interest" description="Disordered" evidence="1">
    <location>
        <begin position="112"/>
        <end position="157"/>
    </location>
</feature>
<feature type="transmembrane region" description="Helical" evidence="2">
    <location>
        <begin position="28"/>
        <end position="48"/>
    </location>
</feature>
<evidence type="ECO:0000256" key="2">
    <source>
        <dbReference type="SAM" id="Phobius"/>
    </source>
</evidence>
<dbReference type="RefSeq" id="WP_200273241.1">
    <property type="nucleotide sequence ID" value="NZ_JAENIJ010000039.1"/>
</dbReference>
<name>A0A934SAE5_9BACT</name>
<feature type="compositionally biased region" description="Acidic residues" evidence="1">
    <location>
        <begin position="141"/>
        <end position="151"/>
    </location>
</feature>
<comment type="caution">
    <text evidence="3">The sequence shown here is derived from an EMBL/GenBank/DDBJ whole genome shotgun (WGS) entry which is preliminary data.</text>
</comment>
<dbReference type="EMBL" id="JAENIJ010000039">
    <property type="protein sequence ID" value="MBK1884234.1"/>
    <property type="molecule type" value="Genomic_DNA"/>
</dbReference>
<reference evidence="3" key="1">
    <citation type="submission" date="2021-01" db="EMBL/GenBank/DDBJ databases">
        <title>Modified the classification status of verrucomicrobia.</title>
        <authorList>
            <person name="Feng X."/>
        </authorList>
    </citation>
    <scope>NUCLEOTIDE SEQUENCE</scope>
    <source>
        <strain evidence="3">KCTC 22041</strain>
    </source>
</reference>
<keyword evidence="2" id="KW-1133">Transmembrane helix</keyword>
<keyword evidence="4" id="KW-1185">Reference proteome</keyword>
<keyword evidence="2" id="KW-0812">Transmembrane</keyword>
<keyword evidence="2" id="KW-0472">Membrane</keyword>
<gene>
    <name evidence="3" type="ORF">JIN85_17575</name>
</gene>
<evidence type="ECO:0000313" key="4">
    <source>
        <dbReference type="Proteomes" id="UP000603141"/>
    </source>
</evidence>
<proteinExistence type="predicted"/>
<feature type="compositionally biased region" description="Polar residues" evidence="1">
    <location>
        <begin position="127"/>
        <end position="137"/>
    </location>
</feature>
<evidence type="ECO:0000313" key="3">
    <source>
        <dbReference type="EMBL" id="MBK1884234.1"/>
    </source>
</evidence>
<organism evidence="3 4">
    <name type="scientific">Luteolibacter pohnpeiensis</name>
    <dbReference type="NCBI Taxonomy" id="454153"/>
    <lineage>
        <taxon>Bacteria</taxon>
        <taxon>Pseudomonadati</taxon>
        <taxon>Verrucomicrobiota</taxon>
        <taxon>Verrucomicrobiia</taxon>
        <taxon>Verrucomicrobiales</taxon>
        <taxon>Verrucomicrobiaceae</taxon>
        <taxon>Luteolibacter</taxon>
    </lineage>
</organism>
<sequence>MIIVVVFFTVLALFLGIACCATSKRGRIIGAIVAFGWACLMFMAANMAESFNLNIWYSSAADDLLESSIEALDAGQVFQVSAEFSAMREDLEVTYEHRGNFKELALATAKRIRSSIPPSDAPKVKTEQGTAPQSATRSESDTEGSDTPEPESEPRSR</sequence>
<dbReference type="AlphaFoldDB" id="A0A934SAE5"/>